<dbReference type="AlphaFoldDB" id="A0A151WG96"/>
<feature type="transmembrane region" description="Helical" evidence="1">
    <location>
        <begin position="35"/>
        <end position="53"/>
    </location>
</feature>
<gene>
    <name evidence="2" type="ORF">ALC60_14179</name>
</gene>
<keyword evidence="1" id="KW-0472">Membrane</keyword>
<keyword evidence="1" id="KW-1133">Transmembrane helix</keyword>
<evidence type="ECO:0000313" key="3">
    <source>
        <dbReference type="Proteomes" id="UP000075809"/>
    </source>
</evidence>
<feature type="transmembrane region" description="Helical" evidence="1">
    <location>
        <begin position="6"/>
        <end position="28"/>
    </location>
</feature>
<keyword evidence="3" id="KW-1185">Reference proteome</keyword>
<sequence>MLFLTYLIGFSGLAGAMILYWRVVILLAVKTPISLLATFSLYFTWFYGGYGFSRVPVSVSGSQLESDATIVSVRSCSASTSVLTSSRCIRRERPIDGYNSSRVLSLARQNGLQMVEAVDCSEKWLTK</sequence>
<evidence type="ECO:0000256" key="1">
    <source>
        <dbReference type="SAM" id="Phobius"/>
    </source>
</evidence>
<name>A0A151WG96_9HYME</name>
<keyword evidence="1" id="KW-0812">Transmembrane</keyword>
<protein>
    <submittedName>
        <fullName evidence="2">Uncharacterized protein</fullName>
    </submittedName>
</protein>
<proteinExistence type="predicted"/>
<accession>A0A151WG96</accession>
<evidence type="ECO:0000313" key="2">
    <source>
        <dbReference type="EMBL" id="KYQ46825.1"/>
    </source>
</evidence>
<reference evidence="2 3" key="1">
    <citation type="submission" date="2015-09" db="EMBL/GenBank/DDBJ databases">
        <title>Trachymyrmex zeteki WGS genome.</title>
        <authorList>
            <person name="Nygaard S."/>
            <person name="Hu H."/>
            <person name="Boomsma J."/>
            <person name="Zhang G."/>
        </authorList>
    </citation>
    <scope>NUCLEOTIDE SEQUENCE [LARGE SCALE GENOMIC DNA]</scope>
    <source>
        <strain evidence="2">Tzet28-1</strain>
        <tissue evidence="2">Whole body</tissue>
    </source>
</reference>
<dbReference type="EMBL" id="KQ983189">
    <property type="protein sequence ID" value="KYQ46825.1"/>
    <property type="molecule type" value="Genomic_DNA"/>
</dbReference>
<dbReference type="Proteomes" id="UP000075809">
    <property type="component" value="Unassembled WGS sequence"/>
</dbReference>
<organism evidence="2 3">
    <name type="scientific">Mycetomoellerius zeteki</name>
    <dbReference type="NCBI Taxonomy" id="64791"/>
    <lineage>
        <taxon>Eukaryota</taxon>
        <taxon>Metazoa</taxon>
        <taxon>Ecdysozoa</taxon>
        <taxon>Arthropoda</taxon>
        <taxon>Hexapoda</taxon>
        <taxon>Insecta</taxon>
        <taxon>Pterygota</taxon>
        <taxon>Neoptera</taxon>
        <taxon>Endopterygota</taxon>
        <taxon>Hymenoptera</taxon>
        <taxon>Apocrita</taxon>
        <taxon>Aculeata</taxon>
        <taxon>Formicoidea</taxon>
        <taxon>Formicidae</taxon>
        <taxon>Myrmicinae</taxon>
        <taxon>Mycetomoellerius</taxon>
    </lineage>
</organism>